<comment type="caution">
    <text evidence="1">The sequence shown here is derived from an EMBL/GenBank/DDBJ whole genome shotgun (WGS) entry which is preliminary data.</text>
</comment>
<name>A0A0F9J1E8_9ZZZZ</name>
<protein>
    <recommendedName>
        <fullName evidence="2">Phage protein</fullName>
    </recommendedName>
</protein>
<organism evidence="1">
    <name type="scientific">marine sediment metagenome</name>
    <dbReference type="NCBI Taxonomy" id="412755"/>
    <lineage>
        <taxon>unclassified sequences</taxon>
        <taxon>metagenomes</taxon>
        <taxon>ecological metagenomes</taxon>
    </lineage>
</organism>
<dbReference type="EMBL" id="LAZR01011093">
    <property type="protein sequence ID" value="KKM63464.1"/>
    <property type="molecule type" value="Genomic_DNA"/>
</dbReference>
<proteinExistence type="predicted"/>
<gene>
    <name evidence="1" type="ORF">LCGC14_1511250</name>
</gene>
<evidence type="ECO:0008006" key="2">
    <source>
        <dbReference type="Google" id="ProtNLM"/>
    </source>
</evidence>
<accession>A0A0F9J1E8</accession>
<reference evidence="1" key="1">
    <citation type="journal article" date="2015" name="Nature">
        <title>Complex archaea that bridge the gap between prokaryotes and eukaryotes.</title>
        <authorList>
            <person name="Spang A."/>
            <person name="Saw J.H."/>
            <person name="Jorgensen S.L."/>
            <person name="Zaremba-Niedzwiedzka K."/>
            <person name="Martijn J."/>
            <person name="Lind A.E."/>
            <person name="van Eijk R."/>
            <person name="Schleper C."/>
            <person name="Guy L."/>
            <person name="Ettema T.J."/>
        </authorList>
    </citation>
    <scope>NUCLEOTIDE SEQUENCE</scope>
</reference>
<evidence type="ECO:0000313" key="1">
    <source>
        <dbReference type="EMBL" id="KKM63464.1"/>
    </source>
</evidence>
<dbReference type="AlphaFoldDB" id="A0A0F9J1E8"/>
<sequence>MNEKQKQKEMTRLWCKWNRKEISGDDFALAVGKLYEAETLVTWNDRLEKLLVEA</sequence>